<dbReference type="Proteomes" id="UP000219947">
    <property type="component" value="Unassembled WGS sequence"/>
</dbReference>
<accession>A0A269YH16</accession>
<keyword evidence="4" id="KW-1185">Reference proteome</keyword>
<dbReference type="AlphaFoldDB" id="A0A269YH16"/>
<evidence type="ECO:0000313" key="2">
    <source>
        <dbReference type="EMBL" id="PEN16002.1"/>
    </source>
</evidence>
<protein>
    <submittedName>
        <fullName evidence="2">Uncharacterized protein</fullName>
    </submittedName>
</protein>
<dbReference type="EMBL" id="PDEV01000003">
    <property type="protein sequence ID" value="PEN16002.1"/>
    <property type="molecule type" value="Genomic_DNA"/>
</dbReference>
<proteinExistence type="predicted"/>
<evidence type="ECO:0000313" key="3">
    <source>
        <dbReference type="Proteomes" id="UP000216195"/>
    </source>
</evidence>
<dbReference type="Proteomes" id="UP000216195">
    <property type="component" value="Unassembled WGS sequence"/>
</dbReference>
<name>A0A269YH16_9MICC</name>
<sequence length="173" mass="19211">MSDVISQESFDELALYFNGGGHLLTPDARRSAAERARILCACGLDALRQYTHRTGMTVHYYVAPYDTSDLLRTGANALALTGARHELSGIKTPLIDAYILPSDLTKFAPNWGLEPAPPEQANVILREVSTLPRVLRLHVAADLLHTCDIDAVDERAQERAERIMKELCRPSER</sequence>
<dbReference type="EMBL" id="NCWU01000015">
    <property type="protein sequence ID" value="PAK84834.1"/>
    <property type="molecule type" value="Genomic_DNA"/>
</dbReference>
<organism evidence="2 4">
    <name type="scientific">Rothia dentocariosa</name>
    <dbReference type="NCBI Taxonomy" id="2047"/>
    <lineage>
        <taxon>Bacteria</taxon>
        <taxon>Bacillati</taxon>
        <taxon>Actinomycetota</taxon>
        <taxon>Actinomycetes</taxon>
        <taxon>Micrococcales</taxon>
        <taxon>Micrococcaceae</taxon>
        <taxon>Rothia</taxon>
    </lineage>
</organism>
<reference evidence="1 3" key="1">
    <citation type="submission" date="2017-04" db="EMBL/GenBank/DDBJ databases">
        <title>Kefir bacterial isolates.</title>
        <authorList>
            <person name="Kim Y."/>
            <person name="Blasche S."/>
            <person name="Patil K.R."/>
        </authorList>
    </citation>
    <scope>NUCLEOTIDE SEQUENCE [LARGE SCALE GENOMIC DNA]</scope>
    <source>
        <strain evidence="1 3">OG2-1</strain>
    </source>
</reference>
<gene>
    <name evidence="1" type="ORF">B8W87_09385</name>
    <name evidence="2" type="ORF">CRM92_07880</name>
</gene>
<reference evidence="2" key="2">
    <citation type="submission" date="2017-10" db="EMBL/GenBank/DDBJ databases">
        <title>Kefir isolates.</title>
        <authorList>
            <person name="Kim Y."/>
            <person name="Blasche S."/>
        </authorList>
    </citation>
    <scope>NUCLEOTIDE SEQUENCE [LARGE SCALE GENOMIC DNA]</scope>
    <source>
        <strain evidence="2">OG2-2</strain>
    </source>
</reference>
<comment type="caution">
    <text evidence="2">The sequence shown here is derived from an EMBL/GenBank/DDBJ whole genome shotgun (WGS) entry which is preliminary data.</text>
</comment>
<evidence type="ECO:0000313" key="1">
    <source>
        <dbReference type="EMBL" id="PAK84834.1"/>
    </source>
</evidence>
<evidence type="ECO:0000313" key="4">
    <source>
        <dbReference type="Proteomes" id="UP000219947"/>
    </source>
</evidence>
<dbReference type="RefSeq" id="WP_095343931.1">
    <property type="nucleotide sequence ID" value="NZ_CAURLQ010000017.1"/>
</dbReference>